<evidence type="ECO:0000313" key="2">
    <source>
        <dbReference type="Proteomes" id="UP000887159"/>
    </source>
</evidence>
<organism evidence="1 2">
    <name type="scientific">Trichonephila clavipes</name>
    <name type="common">Golden silk orbweaver</name>
    <name type="synonym">Nephila clavipes</name>
    <dbReference type="NCBI Taxonomy" id="2585209"/>
    <lineage>
        <taxon>Eukaryota</taxon>
        <taxon>Metazoa</taxon>
        <taxon>Ecdysozoa</taxon>
        <taxon>Arthropoda</taxon>
        <taxon>Chelicerata</taxon>
        <taxon>Arachnida</taxon>
        <taxon>Araneae</taxon>
        <taxon>Araneomorphae</taxon>
        <taxon>Entelegynae</taxon>
        <taxon>Araneoidea</taxon>
        <taxon>Nephilidae</taxon>
        <taxon>Trichonephila</taxon>
    </lineage>
</organism>
<gene>
    <name evidence="1" type="ORF">TNCV_1198731</name>
</gene>
<keyword evidence="2" id="KW-1185">Reference proteome</keyword>
<accession>A0A8X6S3R2</accession>
<sequence>MVVPPSQGYLAPPRGHAPQFEKHWLMEKKRCLMCVCSNGVNGLKAKGQCGGEAPKELLENLVLSLEKRCEEIITVAYPVIRNICFLFFVDPVQR</sequence>
<reference evidence="1" key="1">
    <citation type="submission" date="2020-08" db="EMBL/GenBank/DDBJ databases">
        <title>Multicomponent nature underlies the extraordinary mechanical properties of spider dragline silk.</title>
        <authorList>
            <person name="Kono N."/>
            <person name="Nakamura H."/>
            <person name="Mori M."/>
            <person name="Yoshida Y."/>
            <person name="Ohtoshi R."/>
            <person name="Malay A.D."/>
            <person name="Moran D.A.P."/>
            <person name="Tomita M."/>
            <person name="Numata K."/>
            <person name="Arakawa K."/>
        </authorList>
    </citation>
    <scope>NUCLEOTIDE SEQUENCE</scope>
</reference>
<dbReference type="Proteomes" id="UP000887159">
    <property type="component" value="Unassembled WGS sequence"/>
</dbReference>
<evidence type="ECO:0000313" key="1">
    <source>
        <dbReference type="EMBL" id="GFY04095.1"/>
    </source>
</evidence>
<comment type="caution">
    <text evidence="1">The sequence shown here is derived from an EMBL/GenBank/DDBJ whole genome shotgun (WGS) entry which is preliminary data.</text>
</comment>
<dbReference type="EMBL" id="BMAU01021243">
    <property type="protein sequence ID" value="GFY04095.1"/>
    <property type="molecule type" value="Genomic_DNA"/>
</dbReference>
<protein>
    <submittedName>
        <fullName evidence="1">Uncharacterized protein</fullName>
    </submittedName>
</protein>
<dbReference type="AlphaFoldDB" id="A0A8X6S3R2"/>
<name>A0A8X6S3R2_TRICX</name>
<proteinExistence type="predicted"/>